<dbReference type="CDD" id="cd01335">
    <property type="entry name" value="Radical_SAM"/>
    <property type="match status" value="1"/>
</dbReference>
<dbReference type="InterPro" id="IPR051198">
    <property type="entry name" value="BchE-like"/>
</dbReference>
<keyword evidence="4" id="KW-0408">Iron</keyword>
<protein>
    <recommendedName>
        <fullName evidence="6">Elp3/MiaA/NifB-like radical SAM core domain-containing protein</fullName>
    </recommendedName>
</protein>
<evidence type="ECO:0000256" key="3">
    <source>
        <dbReference type="ARBA" id="ARBA00022723"/>
    </source>
</evidence>
<evidence type="ECO:0000259" key="6">
    <source>
        <dbReference type="SMART" id="SM00729"/>
    </source>
</evidence>
<dbReference type="EMBL" id="BMEC01000001">
    <property type="protein sequence ID" value="GGC22765.1"/>
    <property type="molecule type" value="Genomic_DNA"/>
</dbReference>
<dbReference type="Proteomes" id="UP000636010">
    <property type="component" value="Unassembled WGS sequence"/>
</dbReference>
<evidence type="ECO:0000256" key="5">
    <source>
        <dbReference type="ARBA" id="ARBA00023014"/>
    </source>
</evidence>
<keyword evidence="8" id="KW-1185">Reference proteome</keyword>
<dbReference type="SUPFAM" id="SSF102114">
    <property type="entry name" value="Radical SAM enzymes"/>
    <property type="match status" value="1"/>
</dbReference>
<evidence type="ECO:0000256" key="4">
    <source>
        <dbReference type="ARBA" id="ARBA00023004"/>
    </source>
</evidence>
<name>A0ABQ1LCF9_9BACT</name>
<evidence type="ECO:0000313" key="8">
    <source>
        <dbReference type="Proteomes" id="UP000636010"/>
    </source>
</evidence>
<dbReference type="Gene3D" id="3.40.50.280">
    <property type="entry name" value="Cobalamin-binding domain"/>
    <property type="match status" value="1"/>
</dbReference>
<dbReference type="InterPro" id="IPR058240">
    <property type="entry name" value="rSAM_sf"/>
</dbReference>
<comment type="cofactor">
    <cofactor evidence="1">
        <name>[4Fe-4S] cluster</name>
        <dbReference type="ChEBI" id="CHEBI:49883"/>
    </cofactor>
</comment>
<evidence type="ECO:0000256" key="1">
    <source>
        <dbReference type="ARBA" id="ARBA00001966"/>
    </source>
</evidence>
<dbReference type="SFLD" id="SFLDS00029">
    <property type="entry name" value="Radical_SAM"/>
    <property type="match status" value="1"/>
</dbReference>
<evidence type="ECO:0000256" key="2">
    <source>
        <dbReference type="ARBA" id="ARBA00022691"/>
    </source>
</evidence>
<proteinExistence type="predicted"/>
<dbReference type="InterPro" id="IPR013785">
    <property type="entry name" value="Aldolase_TIM"/>
</dbReference>
<comment type="caution">
    <text evidence="7">The sequence shown here is derived from an EMBL/GenBank/DDBJ whole genome shotgun (WGS) entry which is preliminary data.</text>
</comment>
<dbReference type="Pfam" id="PF04055">
    <property type="entry name" value="Radical_SAM"/>
    <property type="match status" value="1"/>
</dbReference>
<dbReference type="SFLD" id="SFLDG01082">
    <property type="entry name" value="B12-binding_domain_containing"/>
    <property type="match status" value="1"/>
</dbReference>
<dbReference type="RefSeq" id="WP_188460225.1">
    <property type="nucleotide sequence ID" value="NZ_BAABHU010000001.1"/>
</dbReference>
<dbReference type="InterPro" id="IPR006638">
    <property type="entry name" value="Elp3/MiaA/NifB-like_rSAM"/>
</dbReference>
<keyword evidence="3" id="KW-0479">Metal-binding</keyword>
<dbReference type="SMART" id="SM00729">
    <property type="entry name" value="Elp3"/>
    <property type="match status" value="1"/>
</dbReference>
<keyword evidence="2" id="KW-0949">S-adenosyl-L-methionine</keyword>
<dbReference type="PANTHER" id="PTHR43409">
    <property type="entry name" value="ANAEROBIC MAGNESIUM-PROTOPORPHYRIN IX MONOMETHYL ESTER CYCLASE-RELATED"/>
    <property type="match status" value="1"/>
</dbReference>
<keyword evidence="5" id="KW-0411">Iron-sulfur</keyword>
<accession>A0ABQ1LCF9</accession>
<sequence>MKKLRAFAVTAPHWIKSHNPDSQTSLNSREPFSLQNAIRLCVKAASNKEDEWYESNWSCRERLKESIMLYEYFQNQLDDYISRIQSIKPNLIVICTMTLGYPGAIEIASVARKTLGDQVFIAIGGKHIIETTFLDESGELGGNKSCTLRQMIRGEVPKVFDLVVSGDGEEVIYELGKIIVNLEDKFSVSSVLKKADSLALAKGNWIGGYIESNEISYLVGNEPLNQDILPFPCEFFYSKSHFPVFDSDVTFHAYSYMSKGCPFDCFFCSEKRQINGMMSQSSTAPNRLYQQFSVVSEKTKAVGHKASIFVEDSVFLGGNVKLLDKFHTLMEGSELDIEFGMQYTVDLLQKESHREAIRKLNTIGLTYVFIGIETNVEEIAETMNKNTDKKTPWMTKAKSIIEFLHSYQINCGFSILYGLGETHRKRIEILEQLKKWQSEFQQPKVVSLNLATLHPLQQDGDESFTKWGTSSFSDYLPIFTQIFGEASVMYSLKDKYIGTVEELKEIKVIYDNLNKLN</sequence>
<dbReference type="Gene3D" id="3.20.20.70">
    <property type="entry name" value="Aldolase class I"/>
    <property type="match status" value="1"/>
</dbReference>
<gene>
    <name evidence="7" type="ORF">GCM10011506_05120</name>
</gene>
<reference evidence="8" key="1">
    <citation type="journal article" date="2019" name="Int. J. Syst. Evol. Microbiol.">
        <title>The Global Catalogue of Microorganisms (GCM) 10K type strain sequencing project: providing services to taxonomists for standard genome sequencing and annotation.</title>
        <authorList>
            <consortium name="The Broad Institute Genomics Platform"/>
            <consortium name="The Broad Institute Genome Sequencing Center for Infectious Disease"/>
            <person name="Wu L."/>
            <person name="Ma J."/>
        </authorList>
    </citation>
    <scope>NUCLEOTIDE SEQUENCE [LARGE SCALE GENOMIC DNA]</scope>
    <source>
        <strain evidence="8">CGMCC 1.10832</strain>
    </source>
</reference>
<evidence type="ECO:0000313" key="7">
    <source>
        <dbReference type="EMBL" id="GGC22765.1"/>
    </source>
</evidence>
<dbReference type="InterPro" id="IPR007197">
    <property type="entry name" value="rSAM"/>
</dbReference>
<feature type="domain" description="Elp3/MiaA/NifB-like radical SAM core" evidence="6">
    <location>
        <begin position="251"/>
        <end position="511"/>
    </location>
</feature>
<organism evidence="7 8">
    <name type="scientific">Marivirga lumbricoides</name>
    <dbReference type="NCBI Taxonomy" id="1046115"/>
    <lineage>
        <taxon>Bacteria</taxon>
        <taxon>Pseudomonadati</taxon>
        <taxon>Bacteroidota</taxon>
        <taxon>Cytophagia</taxon>
        <taxon>Cytophagales</taxon>
        <taxon>Marivirgaceae</taxon>
        <taxon>Marivirga</taxon>
    </lineage>
</organism>